<dbReference type="PANTHER" id="PTHR39515:SF2">
    <property type="entry name" value="HTH-TYPE TRANSCRIPTIONAL REGULATOR RV0880"/>
    <property type="match status" value="1"/>
</dbReference>
<dbReference type="InterPro" id="IPR036390">
    <property type="entry name" value="WH_DNA-bd_sf"/>
</dbReference>
<feature type="domain" description="HTH marR-type" evidence="1">
    <location>
        <begin position="4"/>
        <end position="138"/>
    </location>
</feature>
<evidence type="ECO:0000259" key="1">
    <source>
        <dbReference type="PROSITE" id="PS50995"/>
    </source>
</evidence>
<dbReference type="PROSITE" id="PS50995">
    <property type="entry name" value="HTH_MARR_2"/>
    <property type="match status" value="1"/>
</dbReference>
<dbReference type="AlphaFoldDB" id="A0A9X1MAP0"/>
<dbReference type="SUPFAM" id="SSF46785">
    <property type="entry name" value="Winged helix' DNA-binding domain"/>
    <property type="match status" value="1"/>
</dbReference>
<dbReference type="Proteomes" id="UP001139158">
    <property type="component" value="Unassembled WGS sequence"/>
</dbReference>
<name>A0A9X1MAP0_9MICC</name>
<dbReference type="InterPro" id="IPR000835">
    <property type="entry name" value="HTH_MarR-typ"/>
</dbReference>
<comment type="caution">
    <text evidence="2">The sequence shown here is derived from an EMBL/GenBank/DDBJ whole genome shotgun (WGS) entry which is preliminary data.</text>
</comment>
<dbReference type="Gene3D" id="1.10.10.10">
    <property type="entry name" value="Winged helix-like DNA-binding domain superfamily/Winged helix DNA-binding domain"/>
    <property type="match status" value="1"/>
</dbReference>
<dbReference type="RefSeq" id="WP_227894210.1">
    <property type="nucleotide sequence ID" value="NZ_CP099466.1"/>
</dbReference>
<dbReference type="InterPro" id="IPR036388">
    <property type="entry name" value="WH-like_DNA-bd_sf"/>
</dbReference>
<organism evidence="2 3">
    <name type="scientific">Arthrobacter caoxuetaonis</name>
    <dbReference type="NCBI Taxonomy" id="2886935"/>
    <lineage>
        <taxon>Bacteria</taxon>
        <taxon>Bacillati</taxon>
        <taxon>Actinomycetota</taxon>
        <taxon>Actinomycetes</taxon>
        <taxon>Micrococcales</taxon>
        <taxon>Micrococcaceae</taxon>
        <taxon>Arthrobacter</taxon>
    </lineage>
</organism>
<proteinExistence type="predicted"/>
<reference evidence="2" key="1">
    <citation type="submission" date="2021-10" db="EMBL/GenBank/DDBJ databases">
        <title>Novel species in genus Arthrobacter.</title>
        <authorList>
            <person name="Liu Y."/>
        </authorList>
    </citation>
    <scope>NUCLEOTIDE SEQUENCE</scope>
    <source>
        <strain evidence="2">Zg-Y453</strain>
    </source>
</reference>
<dbReference type="GO" id="GO:0003700">
    <property type="term" value="F:DNA-binding transcription factor activity"/>
    <property type="evidence" value="ECO:0007669"/>
    <property type="project" value="InterPro"/>
</dbReference>
<sequence length="148" mass="16283">MNEETALDRLAEDFIEALREAVFLVRHMDTEFGITANQLGTLRMVSGDGMRVSDIARNLGIKVPSATEQIIRLEHAGLVRRSPDPLDSRGVRVTLTPDGSRKLAVETEQRNSLLAGMLAQLTDADREKLHDAMPVIAKVTHMGYSAMA</sequence>
<evidence type="ECO:0000313" key="3">
    <source>
        <dbReference type="Proteomes" id="UP001139158"/>
    </source>
</evidence>
<dbReference type="EMBL" id="JAJFZV010000001">
    <property type="protein sequence ID" value="MCC3296484.1"/>
    <property type="molecule type" value="Genomic_DNA"/>
</dbReference>
<dbReference type="PANTHER" id="PTHR39515">
    <property type="entry name" value="CONSERVED PROTEIN"/>
    <property type="match status" value="1"/>
</dbReference>
<dbReference type="SMART" id="SM00347">
    <property type="entry name" value="HTH_MARR"/>
    <property type="match status" value="1"/>
</dbReference>
<dbReference type="Pfam" id="PF01047">
    <property type="entry name" value="MarR"/>
    <property type="match status" value="1"/>
</dbReference>
<keyword evidence="3" id="KW-1185">Reference proteome</keyword>
<evidence type="ECO:0000313" key="2">
    <source>
        <dbReference type="EMBL" id="MCC3296484.1"/>
    </source>
</evidence>
<protein>
    <submittedName>
        <fullName evidence="2">MarR family transcriptional regulator</fullName>
    </submittedName>
</protein>
<dbReference type="InterPro" id="IPR052526">
    <property type="entry name" value="HTH-type_Bedaq_tolerance"/>
</dbReference>
<gene>
    <name evidence="2" type="ORF">LJ757_01520</name>
</gene>
<accession>A0A9X1MAP0</accession>